<dbReference type="EMBL" id="JANFNG010000005">
    <property type="protein sequence ID" value="MCQ4080812.1"/>
    <property type="molecule type" value="Genomic_DNA"/>
</dbReference>
<dbReference type="InterPro" id="IPR043426">
    <property type="entry name" value="MltB-like"/>
</dbReference>
<proteinExistence type="predicted"/>
<dbReference type="Proteomes" id="UP001057702">
    <property type="component" value="Unassembled WGS sequence"/>
</dbReference>
<evidence type="ECO:0000313" key="3">
    <source>
        <dbReference type="Proteomes" id="UP001057702"/>
    </source>
</evidence>
<dbReference type="SUPFAM" id="SSF53955">
    <property type="entry name" value="Lysozyme-like"/>
    <property type="match status" value="1"/>
</dbReference>
<feature type="compositionally biased region" description="Pro residues" evidence="1">
    <location>
        <begin position="342"/>
        <end position="359"/>
    </location>
</feature>
<protein>
    <recommendedName>
        <fullName evidence="4">Transglycosylase SLT domain-containing protein</fullName>
    </recommendedName>
</protein>
<feature type="compositionally biased region" description="Basic and acidic residues" evidence="1">
    <location>
        <begin position="10"/>
        <end position="27"/>
    </location>
</feature>
<feature type="region of interest" description="Disordered" evidence="1">
    <location>
        <begin position="1"/>
        <end position="28"/>
    </location>
</feature>
<feature type="compositionally biased region" description="Polar residues" evidence="1">
    <location>
        <begin position="307"/>
        <end position="320"/>
    </location>
</feature>
<evidence type="ECO:0000256" key="1">
    <source>
        <dbReference type="SAM" id="MobiDB-lite"/>
    </source>
</evidence>
<feature type="region of interest" description="Disordered" evidence="1">
    <location>
        <begin position="306"/>
        <end position="373"/>
    </location>
</feature>
<dbReference type="InterPro" id="IPR023346">
    <property type="entry name" value="Lysozyme-like_dom_sf"/>
</dbReference>
<sequence>MTRSNVHGKQKAERSGPPRDVRAEPLPHTRRFQLSVKHAALAGILIATTAGGPPHFGDSLDLAAQVQKAGSGSGTEAVDGGTPLYLASPPPAPAPPQDLAQPAAPVGMTPPHAAPITFVAAGASGIPKTVLAAYEQAAGTLAQEEPGCHLPVAVLAGIGKIESNHAEGGAVDTNGTTLRPILGPVLDGSNGYAAIPNVYGTQWGQSGVWARAVGPMQFIPSTWARWGGGGDPSNVNDAALAAGRYLCADGRNLSTPAGLRSAIVSYNDSQQYLIAVLEWMKVYSGGISPIPDSTVFGPVTAVDISDGSGSNGTPGASKSTPAKPKPGTNEPAPKPTGGSGPQPTPKPTPAPGKPTPTSPGAPTDGGLQPVLTGTVTTVTGVVGGLLSPS</sequence>
<organism evidence="2 3">
    <name type="scientific">Streptomyces humicola</name>
    <dbReference type="NCBI Taxonomy" id="2953240"/>
    <lineage>
        <taxon>Bacteria</taxon>
        <taxon>Bacillati</taxon>
        <taxon>Actinomycetota</taxon>
        <taxon>Actinomycetes</taxon>
        <taxon>Kitasatosporales</taxon>
        <taxon>Streptomycetaceae</taxon>
        <taxon>Streptomyces</taxon>
    </lineage>
</organism>
<keyword evidence="3" id="KW-1185">Reference proteome</keyword>
<reference evidence="2" key="1">
    <citation type="submission" date="2022-06" db="EMBL/GenBank/DDBJ databases">
        <title>Draft genome sequence of Streptomyces sp. RB6PN25 isolated from peat swamp forest in Thailand.</title>
        <authorList>
            <person name="Duangmal K."/>
            <person name="Klaysubun C."/>
        </authorList>
    </citation>
    <scope>NUCLEOTIDE SEQUENCE</scope>
    <source>
        <strain evidence="2">RB6PN25</strain>
    </source>
</reference>
<evidence type="ECO:0008006" key="4">
    <source>
        <dbReference type="Google" id="ProtNLM"/>
    </source>
</evidence>
<dbReference type="RefSeq" id="WP_255919724.1">
    <property type="nucleotide sequence ID" value="NZ_JANFNG010000005.1"/>
</dbReference>
<name>A0ABT1PW71_9ACTN</name>
<evidence type="ECO:0000313" key="2">
    <source>
        <dbReference type="EMBL" id="MCQ4080812.1"/>
    </source>
</evidence>
<accession>A0ABT1PW71</accession>
<comment type="caution">
    <text evidence="2">The sequence shown here is derived from an EMBL/GenBank/DDBJ whole genome shotgun (WGS) entry which is preliminary data.</text>
</comment>
<dbReference type="PANTHER" id="PTHR30163">
    <property type="entry name" value="MEMBRANE-BOUND LYTIC MUREIN TRANSGLYCOSYLASE B"/>
    <property type="match status" value="1"/>
</dbReference>
<gene>
    <name evidence="2" type="ORF">NGB36_09410</name>
</gene>
<feature type="compositionally biased region" description="Low complexity" evidence="1">
    <location>
        <begin position="360"/>
        <end position="373"/>
    </location>
</feature>
<dbReference type="PANTHER" id="PTHR30163:SF8">
    <property type="entry name" value="LYTIC MUREIN TRANSGLYCOSYLASE"/>
    <property type="match status" value="1"/>
</dbReference>
<feature type="region of interest" description="Disordered" evidence="1">
    <location>
        <begin position="71"/>
        <end position="108"/>
    </location>
</feature>
<dbReference type="CDD" id="cd13399">
    <property type="entry name" value="Slt35-like"/>
    <property type="match status" value="1"/>
</dbReference>
<dbReference type="Gene3D" id="1.10.530.10">
    <property type="match status" value="1"/>
</dbReference>